<dbReference type="EMBL" id="JEMT01022244">
    <property type="protein sequence ID" value="EXX65396.1"/>
    <property type="molecule type" value="Genomic_DNA"/>
</dbReference>
<dbReference type="Proteomes" id="UP000022910">
    <property type="component" value="Unassembled WGS sequence"/>
</dbReference>
<keyword evidence="4" id="KW-1185">Reference proteome</keyword>
<dbReference type="InterPro" id="IPR001005">
    <property type="entry name" value="SANT/Myb"/>
</dbReference>
<reference evidence="3 4" key="1">
    <citation type="submission" date="2014-02" db="EMBL/GenBank/DDBJ databases">
        <title>Single nucleus genome sequencing reveals high similarity among nuclei of an endomycorrhizal fungus.</title>
        <authorList>
            <person name="Lin K."/>
            <person name="Geurts R."/>
            <person name="Zhang Z."/>
            <person name="Limpens E."/>
            <person name="Saunders D.G."/>
            <person name="Mu D."/>
            <person name="Pang E."/>
            <person name="Cao H."/>
            <person name="Cha H."/>
            <person name="Lin T."/>
            <person name="Zhou Q."/>
            <person name="Shang Y."/>
            <person name="Li Y."/>
            <person name="Ivanov S."/>
            <person name="Sharma T."/>
            <person name="Velzen R.V."/>
            <person name="Ruijter N.D."/>
            <person name="Aanen D.K."/>
            <person name="Win J."/>
            <person name="Kamoun S."/>
            <person name="Bisseling T."/>
            <person name="Huang S."/>
        </authorList>
    </citation>
    <scope>NUCLEOTIDE SEQUENCE [LARGE SCALE GENOMIC DNA]</scope>
    <source>
        <strain evidence="4">DAOM197198w</strain>
    </source>
</reference>
<protein>
    <recommendedName>
        <fullName evidence="2">Myb-like domain-containing protein</fullName>
    </recommendedName>
</protein>
<dbReference type="OrthoDB" id="2390501at2759"/>
<dbReference type="PROSITE" id="PS50090">
    <property type="entry name" value="MYB_LIKE"/>
    <property type="match status" value="1"/>
</dbReference>
<name>A0A015KZB9_RHIIW</name>
<sequence length="136" mass="16854">MVWSQQEIHTLIKLRQNTNQLYWNILERLRRAYWNNIANRLNNICNSNYVGNQCKRKFNNLVTVYKNIDRYEANDQRRKRIQAYRIFFNELKTRFWEGPPDQHDVAMDTPTITQRRRNVRARRRRKERRGNSENNR</sequence>
<comment type="caution">
    <text evidence="3">The sequence shown here is derived from an EMBL/GenBank/DDBJ whole genome shotgun (WGS) entry which is preliminary data.</text>
</comment>
<organism evidence="3 4">
    <name type="scientific">Rhizophagus irregularis (strain DAOM 197198w)</name>
    <name type="common">Glomus intraradices</name>
    <dbReference type="NCBI Taxonomy" id="1432141"/>
    <lineage>
        <taxon>Eukaryota</taxon>
        <taxon>Fungi</taxon>
        <taxon>Fungi incertae sedis</taxon>
        <taxon>Mucoromycota</taxon>
        <taxon>Glomeromycotina</taxon>
        <taxon>Glomeromycetes</taxon>
        <taxon>Glomerales</taxon>
        <taxon>Glomeraceae</taxon>
        <taxon>Rhizophagus</taxon>
    </lineage>
</organism>
<dbReference type="InterPro" id="IPR044822">
    <property type="entry name" value="Myb_DNA-bind_4"/>
</dbReference>
<accession>A0A015KZB9</accession>
<evidence type="ECO:0000313" key="3">
    <source>
        <dbReference type="EMBL" id="EXX65396.1"/>
    </source>
</evidence>
<dbReference type="Gene3D" id="1.10.10.60">
    <property type="entry name" value="Homeodomain-like"/>
    <property type="match status" value="1"/>
</dbReference>
<evidence type="ECO:0000259" key="2">
    <source>
        <dbReference type="PROSITE" id="PS50090"/>
    </source>
</evidence>
<feature type="compositionally biased region" description="Basic residues" evidence="1">
    <location>
        <begin position="114"/>
        <end position="128"/>
    </location>
</feature>
<proteinExistence type="predicted"/>
<evidence type="ECO:0000313" key="4">
    <source>
        <dbReference type="Proteomes" id="UP000022910"/>
    </source>
</evidence>
<gene>
    <name evidence="3" type="ORF">RirG_133710</name>
</gene>
<evidence type="ECO:0000256" key="1">
    <source>
        <dbReference type="SAM" id="MobiDB-lite"/>
    </source>
</evidence>
<feature type="domain" description="Myb-like" evidence="2">
    <location>
        <begin position="1"/>
        <end position="62"/>
    </location>
</feature>
<feature type="region of interest" description="Disordered" evidence="1">
    <location>
        <begin position="99"/>
        <end position="136"/>
    </location>
</feature>
<dbReference type="Pfam" id="PF13837">
    <property type="entry name" value="Myb_DNA-bind_4"/>
    <property type="match status" value="1"/>
</dbReference>
<dbReference type="AlphaFoldDB" id="A0A015KZB9"/>
<dbReference type="HOGENOM" id="CLU_1876556_0_0_1"/>